<reference evidence="3 4" key="1">
    <citation type="journal article" date="2021" name="Sci. Rep.">
        <title>Genome sequencing of the multicellular alga Astrephomene provides insights into convergent evolution of germ-soma differentiation.</title>
        <authorList>
            <person name="Yamashita S."/>
            <person name="Yamamoto K."/>
            <person name="Matsuzaki R."/>
            <person name="Suzuki S."/>
            <person name="Yamaguchi H."/>
            <person name="Hirooka S."/>
            <person name="Minakuchi Y."/>
            <person name="Miyagishima S."/>
            <person name="Kawachi M."/>
            <person name="Toyoda A."/>
            <person name="Nozaki H."/>
        </authorList>
    </citation>
    <scope>NUCLEOTIDE SEQUENCE [LARGE SCALE GENOMIC DNA]</scope>
    <source>
        <strain evidence="3 4">NIES-4017</strain>
    </source>
</reference>
<dbReference type="GO" id="GO:0004386">
    <property type="term" value="F:helicase activity"/>
    <property type="evidence" value="ECO:0007669"/>
    <property type="project" value="UniProtKB-KW"/>
</dbReference>
<dbReference type="GO" id="GO:0003723">
    <property type="term" value="F:RNA binding"/>
    <property type="evidence" value="ECO:0007669"/>
    <property type="project" value="TreeGrafter"/>
</dbReference>
<feature type="domain" description="DEAD-box helicase OB fold" evidence="2">
    <location>
        <begin position="91"/>
        <end position="201"/>
    </location>
</feature>
<organism evidence="3 4">
    <name type="scientific">Astrephomene gubernaculifera</name>
    <dbReference type="NCBI Taxonomy" id="47775"/>
    <lineage>
        <taxon>Eukaryota</taxon>
        <taxon>Viridiplantae</taxon>
        <taxon>Chlorophyta</taxon>
        <taxon>core chlorophytes</taxon>
        <taxon>Chlorophyceae</taxon>
        <taxon>CS clade</taxon>
        <taxon>Chlamydomonadales</taxon>
        <taxon>Astrephomenaceae</taxon>
        <taxon>Astrephomene</taxon>
    </lineage>
</organism>
<sequence length="211" mass="22653">VNAQGSSRALEDAKSRFASAEGDAVTLLNVHRGWRGSGRSAAWAHRHMLNPSALFRADTARDQLLGALRRSGLLSADTPPPSCEGDMERVCRALASGLFPHAAVFEGTQHNPLAPESDPGVHCYRLLRYTAAGQRAHPLKLRIHASSVLCRSTPSCVVFAAVQQQAGAGRSSSSSSGGGGWFEMQGVTAIRPEWLPEIAPHMFHKPDRLAR</sequence>
<protein>
    <recommendedName>
        <fullName evidence="2">DEAD-box helicase OB fold domain-containing protein</fullName>
    </recommendedName>
</protein>
<dbReference type="AlphaFoldDB" id="A0AAD3DNT1"/>
<keyword evidence="4" id="KW-1185">Reference proteome</keyword>
<keyword evidence="1" id="KW-0378">Hydrolase</keyword>
<comment type="caution">
    <text evidence="3">The sequence shown here is derived from an EMBL/GenBank/DDBJ whole genome shotgun (WGS) entry which is preliminary data.</text>
</comment>
<dbReference type="EMBL" id="BMAR01000009">
    <property type="protein sequence ID" value="GFR45043.1"/>
    <property type="molecule type" value="Genomic_DNA"/>
</dbReference>
<keyword evidence="1" id="KW-0347">Helicase</keyword>
<feature type="non-terminal residue" evidence="3">
    <location>
        <position position="1"/>
    </location>
</feature>
<dbReference type="PANTHER" id="PTHR18934">
    <property type="entry name" value="ATP-DEPENDENT RNA HELICASE"/>
    <property type="match status" value="1"/>
</dbReference>
<keyword evidence="1" id="KW-0067">ATP-binding</keyword>
<evidence type="ECO:0000259" key="2">
    <source>
        <dbReference type="Pfam" id="PF07717"/>
    </source>
</evidence>
<dbReference type="Proteomes" id="UP001054857">
    <property type="component" value="Unassembled WGS sequence"/>
</dbReference>
<dbReference type="PANTHER" id="PTHR18934:SF136">
    <property type="entry name" value="ATP-DEPENDENT RNA HELICASE DHX35-RELATED"/>
    <property type="match status" value="1"/>
</dbReference>
<proteinExistence type="predicted"/>
<accession>A0AAD3DNT1</accession>
<gene>
    <name evidence="3" type="ORF">Agub_g6414</name>
</gene>
<dbReference type="Pfam" id="PF07717">
    <property type="entry name" value="OB_NTP_bind"/>
    <property type="match status" value="1"/>
</dbReference>
<evidence type="ECO:0000313" key="4">
    <source>
        <dbReference type="Proteomes" id="UP001054857"/>
    </source>
</evidence>
<name>A0AAD3DNT1_9CHLO</name>
<evidence type="ECO:0000313" key="3">
    <source>
        <dbReference type="EMBL" id="GFR45043.1"/>
    </source>
</evidence>
<keyword evidence="1" id="KW-0547">Nucleotide-binding</keyword>
<evidence type="ECO:0000256" key="1">
    <source>
        <dbReference type="ARBA" id="ARBA00022806"/>
    </source>
</evidence>
<dbReference type="InterPro" id="IPR011709">
    <property type="entry name" value="DEAD-box_helicase_OB_fold"/>
</dbReference>